<dbReference type="EMBL" id="DXAN01000020">
    <property type="protein sequence ID" value="HJA08747.1"/>
    <property type="molecule type" value="Genomic_DNA"/>
</dbReference>
<keyword evidence="2" id="KW-0804">Transcription</keyword>
<reference evidence="4" key="2">
    <citation type="submission" date="2021-04" db="EMBL/GenBank/DDBJ databases">
        <authorList>
            <person name="Gilroy R."/>
        </authorList>
    </citation>
    <scope>NUCLEOTIDE SEQUENCE</scope>
    <source>
        <strain evidence="4">CHK186-16707</strain>
    </source>
</reference>
<accession>A0A9D2KMC9</accession>
<sequence length="299" mass="33798">MTESALKDDIHETLKTSLLKWLPEQSRLETPISGLALTRHDENSPAIRCFYNPMVALVVQGFKRSMIGDHEANYGELHCVTVGIDMPGVFHVTNASPQAPFLSLSVKLDRRIIAHLMTEDPSIVAAGEVDWNPVVVAEAGKELLQAFVRLVELLDTPSRIPVIAPMILREIHYYLLCGNQGRCLRLFSTTGTQANQIAEAISWLREHYADSINMEELARRVNMASSTFNRHFRQVTSLSPLQFQKRLRLYEAERLMLQEGKDAGTAALMVGYESGSQFNREYKRQFGAPPRRDVAQKRF</sequence>
<evidence type="ECO:0000313" key="5">
    <source>
        <dbReference type="Proteomes" id="UP000824225"/>
    </source>
</evidence>
<dbReference type="Proteomes" id="UP000824225">
    <property type="component" value="Unassembled WGS sequence"/>
</dbReference>
<dbReference type="InterPro" id="IPR018060">
    <property type="entry name" value="HTH_AraC"/>
</dbReference>
<dbReference type="Pfam" id="PF12833">
    <property type="entry name" value="HTH_18"/>
    <property type="match status" value="1"/>
</dbReference>
<evidence type="ECO:0000259" key="3">
    <source>
        <dbReference type="PROSITE" id="PS01124"/>
    </source>
</evidence>
<dbReference type="PROSITE" id="PS01124">
    <property type="entry name" value="HTH_ARAC_FAMILY_2"/>
    <property type="match status" value="1"/>
</dbReference>
<proteinExistence type="predicted"/>
<dbReference type="Pfam" id="PF06719">
    <property type="entry name" value="AraC_N"/>
    <property type="match status" value="1"/>
</dbReference>
<dbReference type="GO" id="GO:0003700">
    <property type="term" value="F:DNA-binding transcription factor activity"/>
    <property type="evidence" value="ECO:0007669"/>
    <property type="project" value="InterPro"/>
</dbReference>
<dbReference type="AlphaFoldDB" id="A0A9D2KMC9"/>
<dbReference type="PANTHER" id="PTHR43436">
    <property type="entry name" value="ARAC-FAMILY TRANSCRIPTIONAL REGULATOR"/>
    <property type="match status" value="1"/>
</dbReference>
<evidence type="ECO:0000256" key="2">
    <source>
        <dbReference type="ARBA" id="ARBA00023163"/>
    </source>
</evidence>
<feature type="domain" description="HTH araC/xylS-type" evidence="3">
    <location>
        <begin position="198"/>
        <end position="296"/>
    </location>
</feature>
<gene>
    <name evidence="4" type="ORF">H9962_06125</name>
</gene>
<dbReference type="SMART" id="SM00342">
    <property type="entry name" value="HTH_ARAC"/>
    <property type="match status" value="1"/>
</dbReference>
<dbReference type="SUPFAM" id="SSF46689">
    <property type="entry name" value="Homeodomain-like"/>
    <property type="match status" value="2"/>
</dbReference>
<dbReference type="Gene3D" id="1.10.10.60">
    <property type="entry name" value="Homeodomain-like"/>
    <property type="match status" value="1"/>
</dbReference>
<evidence type="ECO:0000256" key="1">
    <source>
        <dbReference type="ARBA" id="ARBA00023015"/>
    </source>
</evidence>
<name>A0A9D2KMC9_9BACT</name>
<dbReference type="InterPro" id="IPR009594">
    <property type="entry name" value="Tscrpt_reg_HTH_AraC_N"/>
</dbReference>
<reference evidence="4" key="1">
    <citation type="journal article" date="2021" name="PeerJ">
        <title>Extensive microbial diversity within the chicken gut microbiome revealed by metagenomics and culture.</title>
        <authorList>
            <person name="Gilroy R."/>
            <person name="Ravi A."/>
            <person name="Getino M."/>
            <person name="Pursley I."/>
            <person name="Horton D.L."/>
            <person name="Alikhan N.F."/>
            <person name="Baker D."/>
            <person name="Gharbi K."/>
            <person name="Hall N."/>
            <person name="Watson M."/>
            <person name="Adriaenssens E.M."/>
            <person name="Foster-Nyarko E."/>
            <person name="Jarju S."/>
            <person name="Secka A."/>
            <person name="Antonio M."/>
            <person name="Oren A."/>
            <person name="Chaudhuri R.R."/>
            <person name="La Ragione R."/>
            <person name="Hildebrand F."/>
            <person name="Pallen M.J."/>
        </authorList>
    </citation>
    <scope>NUCLEOTIDE SEQUENCE</scope>
    <source>
        <strain evidence="4">CHK186-16707</strain>
    </source>
</reference>
<dbReference type="GO" id="GO:0043565">
    <property type="term" value="F:sequence-specific DNA binding"/>
    <property type="evidence" value="ECO:0007669"/>
    <property type="project" value="InterPro"/>
</dbReference>
<evidence type="ECO:0000313" key="4">
    <source>
        <dbReference type="EMBL" id="HJA08747.1"/>
    </source>
</evidence>
<keyword evidence="1" id="KW-0805">Transcription regulation</keyword>
<dbReference type="InterPro" id="IPR009057">
    <property type="entry name" value="Homeodomain-like_sf"/>
</dbReference>
<protein>
    <submittedName>
        <fullName evidence="4">AraC family transcriptional regulator</fullName>
    </submittedName>
</protein>
<organism evidence="4 5">
    <name type="scientific">Candidatus Mailhella merdigallinarum</name>
    <dbReference type="NCBI Taxonomy" id="2838658"/>
    <lineage>
        <taxon>Bacteria</taxon>
        <taxon>Pseudomonadati</taxon>
        <taxon>Thermodesulfobacteriota</taxon>
        <taxon>Desulfovibrionia</taxon>
        <taxon>Desulfovibrionales</taxon>
        <taxon>Desulfovibrionaceae</taxon>
        <taxon>Mailhella</taxon>
    </lineage>
</organism>
<dbReference type="PANTHER" id="PTHR43436:SF1">
    <property type="entry name" value="TRANSCRIPTIONAL REGULATORY PROTEIN"/>
    <property type="match status" value="1"/>
</dbReference>
<comment type="caution">
    <text evidence="4">The sequence shown here is derived from an EMBL/GenBank/DDBJ whole genome shotgun (WGS) entry which is preliminary data.</text>
</comment>